<dbReference type="RefSeq" id="WP_380701701.1">
    <property type="nucleotide sequence ID" value="NZ_JBHSAP010000005.1"/>
</dbReference>
<dbReference type="EMBL" id="JBHSAP010000005">
    <property type="protein sequence ID" value="MFC4075611.1"/>
    <property type="molecule type" value="Genomic_DNA"/>
</dbReference>
<feature type="transmembrane region" description="Helical" evidence="1">
    <location>
        <begin position="41"/>
        <end position="59"/>
    </location>
</feature>
<gene>
    <name evidence="2" type="ORF">ACFOUO_02170</name>
</gene>
<evidence type="ECO:0000313" key="3">
    <source>
        <dbReference type="Proteomes" id="UP001595843"/>
    </source>
</evidence>
<feature type="transmembrane region" description="Helical" evidence="1">
    <location>
        <begin position="71"/>
        <end position="90"/>
    </location>
</feature>
<dbReference type="Proteomes" id="UP001595843">
    <property type="component" value="Unassembled WGS sequence"/>
</dbReference>
<organism evidence="2 3">
    <name type="scientific">Salinithrix halophila</name>
    <dbReference type="NCBI Taxonomy" id="1485204"/>
    <lineage>
        <taxon>Bacteria</taxon>
        <taxon>Bacillati</taxon>
        <taxon>Bacillota</taxon>
        <taxon>Bacilli</taxon>
        <taxon>Bacillales</taxon>
        <taxon>Thermoactinomycetaceae</taxon>
        <taxon>Salinithrix</taxon>
    </lineage>
</organism>
<name>A0ABV8JEG1_9BACL</name>
<keyword evidence="1" id="KW-0472">Membrane</keyword>
<keyword evidence="1" id="KW-0812">Transmembrane</keyword>
<keyword evidence="3" id="KW-1185">Reference proteome</keyword>
<reference evidence="3" key="1">
    <citation type="journal article" date="2019" name="Int. J. Syst. Evol. Microbiol.">
        <title>The Global Catalogue of Microorganisms (GCM) 10K type strain sequencing project: providing services to taxonomists for standard genome sequencing and annotation.</title>
        <authorList>
            <consortium name="The Broad Institute Genomics Platform"/>
            <consortium name="The Broad Institute Genome Sequencing Center for Infectious Disease"/>
            <person name="Wu L."/>
            <person name="Ma J."/>
        </authorList>
    </citation>
    <scope>NUCLEOTIDE SEQUENCE [LARGE SCALE GENOMIC DNA]</scope>
    <source>
        <strain evidence="3">IBRC-M 10813</strain>
    </source>
</reference>
<sequence>MHVIRWSVVLLFLTGALMWLAAVTGFEPASWQYSLRMAGGIYFLLALAASGVMSIPSVHRKASSSTVPREDWAFIFIVCTISLFGISLWFD</sequence>
<keyword evidence="1" id="KW-1133">Transmembrane helix</keyword>
<protein>
    <submittedName>
        <fullName evidence="2">Uncharacterized protein</fullName>
    </submittedName>
</protein>
<accession>A0ABV8JEG1</accession>
<proteinExistence type="predicted"/>
<comment type="caution">
    <text evidence="2">The sequence shown here is derived from an EMBL/GenBank/DDBJ whole genome shotgun (WGS) entry which is preliminary data.</text>
</comment>
<evidence type="ECO:0000256" key="1">
    <source>
        <dbReference type="SAM" id="Phobius"/>
    </source>
</evidence>
<evidence type="ECO:0000313" key="2">
    <source>
        <dbReference type="EMBL" id="MFC4075611.1"/>
    </source>
</evidence>